<dbReference type="InterPro" id="IPR009679">
    <property type="entry name" value="Phage_186_CII-like"/>
</dbReference>
<keyword evidence="2" id="KW-1185">Reference proteome</keyword>
<sequence>MAELSQEERSLALATKRAVQAAGGLEACSAETGLSTSQLSRCGSAHDRDSLTLRDAATITQLGAGEPHMLNALARIAGGVFMMLPQAGNSGSVESCLIDLASEFGAEAQSVREAMADREWTRGELADALDRLDRMDGASARLRHALNQLHAGMEGRR</sequence>
<accession>A0A6G6Y588</accession>
<gene>
    <name evidence="1" type="ORF">G5C33_09390</name>
</gene>
<evidence type="ECO:0000313" key="1">
    <source>
        <dbReference type="EMBL" id="QIG79967.1"/>
    </source>
</evidence>
<dbReference type="Proteomes" id="UP000501568">
    <property type="component" value="Chromosome"/>
</dbReference>
<evidence type="ECO:0000313" key="2">
    <source>
        <dbReference type="Proteomes" id="UP000501568"/>
    </source>
</evidence>
<protein>
    <submittedName>
        <fullName evidence="1">Uncharacterized protein</fullName>
    </submittedName>
</protein>
<organism evidence="1 2">
    <name type="scientific">Stakelama tenebrarum</name>
    <dbReference type="NCBI Taxonomy" id="2711215"/>
    <lineage>
        <taxon>Bacteria</taxon>
        <taxon>Pseudomonadati</taxon>
        <taxon>Pseudomonadota</taxon>
        <taxon>Alphaproteobacteria</taxon>
        <taxon>Sphingomonadales</taxon>
        <taxon>Sphingomonadaceae</taxon>
        <taxon>Stakelama</taxon>
    </lineage>
</organism>
<dbReference type="RefSeq" id="WP_165326970.1">
    <property type="nucleotide sequence ID" value="NZ_CP049109.1"/>
</dbReference>
<reference evidence="1 2" key="1">
    <citation type="submission" date="2020-02" db="EMBL/GenBank/DDBJ databases">
        <authorList>
            <person name="Zheng R.K."/>
            <person name="Sun C.M."/>
        </authorList>
    </citation>
    <scope>NUCLEOTIDE SEQUENCE [LARGE SCALE GENOMIC DNA]</scope>
    <source>
        <strain evidence="2">zrk23</strain>
    </source>
</reference>
<dbReference type="KEGG" id="spzr:G5C33_09390"/>
<dbReference type="EMBL" id="CP049109">
    <property type="protein sequence ID" value="QIG79967.1"/>
    <property type="molecule type" value="Genomic_DNA"/>
</dbReference>
<proteinExistence type="predicted"/>
<dbReference type="AlphaFoldDB" id="A0A6G6Y588"/>
<name>A0A6G6Y588_9SPHN</name>
<dbReference type="Pfam" id="PF06892">
    <property type="entry name" value="Phage_CP76"/>
    <property type="match status" value="1"/>
</dbReference>
<dbReference type="GO" id="GO:0003677">
    <property type="term" value="F:DNA binding"/>
    <property type="evidence" value="ECO:0007669"/>
    <property type="project" value="InterPro"/>
</dbReference>